<evidence type="ECO:0000313" key="3">
    <source>
        <dbReference type="EMBL" id="UTY33282.1"/>
    </source>
</evidence>
<feature type="transmembrane region" description="Helical" evidence="2">
    <location>
        <begin position="142"/>
        <end position="162"/>
    </location>
</feature>
<protein>
    <submittedName>
        <fullName evidence="3">Uncharacterized protein</fullName>
    </submittedName>
</protein>
<keyword evidence="2" id="KW-0812">Transmembrane</keyword>
<dbReference type="EMBL" id="CP038804">
    <property type="protein sequence ID" value="UTY33282.1"/>
    <property type="molecule type" value="Genomic_DNA"/>
</dbReference>
<feature type="transmembrane region" description="Helical" evidence="2">
    <location>
        <begin position="6"/>
        <end position="27"/>
    </location>
</feature>
<keyword evidence="1" id="KW-0175">Coiled coil</keyword>
<reference evidence="3" key="1">
    <citation type="submission" date="2019-04" db="EMBL/GenBank/DDBJ databases">
        <title>Whole genome sequencing of oral phylogroup 2 treponemes.</title>
        <authorList>
            <person name="Chan Y."/>
            <person name="Zeng H.H."/>
            <person name="Yu X.L."/>
            <person name="Leung W.K."/>
            <person name="Watt R.M."/>
        </authorList>
    </citation>
    <scope>NUCLEOTIDE SEQUENCE</scope>
    <source>
        <strain evidence="3">OMZ 835</strain>
    </source>
</reference>
<keyword evidence="2" id="KW-0472">Membrane</keyword>
<dbReference type="RefSeq" id="WP_255818994.1">
    <property type="nucleotide sequence ID" value="NZ_CP038804.1"/>
</dbReference>
<gene>
    <name evidence="3" type="ORF">E4N74_04090</name>
</gene>
<evidence type="ECO:0000256" key="1">
    <source>
        <dbReference type="SAM" id="Coils"/>
    </source>
</evidence>
<accession>A0AAE9MV16</accession>
<keyword evidence="2" id="KW-1133">Transmembrane helix</keyword>
<proteinExistence type="predicted"/>
<name>A0AAE9MV16_9SPIR</name>
<feature type="transmembrane region" description="Helical" evidence="2">
    <location>
        <begin position="196"/>
        <end position="215"/>
    </location>
</feature>
<evidence type="ECO:0000256" key="2">
    <source>
        <dbReference type="SAM" id="Phobius"/>
    </source>
</evidence>
<organism evidence="3 4">
    <name type="scientific">Treponema putidum</name>
    <dbReference type="NCBI Taxonomy" id="221027"/>
    <lineage>
        <taxon>Bacteria</taxon>
        <taxon>Pseudomonadati</taxon>
        <taxon>Spirochaetota</taxon>
        <taxon>Spirochaetia</taxon>
        <taxon>Spirochaetales</taxon>
        <taxon>Treponemataceae</taxon>
        <taxon>Treponema</taxon>
    </lineage>
</organism>
<dbReference type="Proteomes" id="UP001058682">
    <property type="component" value="Chromosome"/>
</dbReference>
<feature type="coiled-coil region" evidence="1">
    <location>
        <begin position="29"/>
        <end position="56"/>
    </location>
</feature>
<feature type="transmembrane region" description="Helical" evidence="2">
    <location>
        <begin position="112"/>
        <end position="136"/>
    </location>
</feature>
<sequence>MPLPLIIGIGAAIAGVAGVGAGIRGGIKMKEASNTVKSAQRRNEENVARLEDSNKRTMQTMDNLGKYEMEIISSFERFSTAFEKIKNLPSFNEIKKDNVTLSVFTPQEVKDAAVGASVLLAGLGGAALGTAGGFAAAGGTTAAVMALGTASTGTAISALSGAAATNATLAALGGGSLAAGGGGIALGTAVLGGATLGVGLLIGGIIFSVAGSSVSDKADKAWDKMMENEKKINSICDYLDKLENIAKSFHSALSKVNDVYMNHLVKLEAIIEEQKKRKFFLTRLFSKKVNYNKFSDEQKQITKNTILLVGLLYEMCKVQLVEKTENSSELNKINEETVINQIEQSEEALLKIDSVA</sequence>
<feature type="transmembrane region" description="Helical" evidence="2">
    <location>
        <begin position="169"/>
        <end position="190"/>
    </location>
</feature>
<dbReference type="AlphaFoldDB" id="A0AAE9MV16"/>
<evidence type="ECO:0000313" key="4">
    <source>
        <dbReference type="Proteomes" id="UP001058682"/>
    </source>
</evidence>